<feature type="chain" id="PRO_5021979595" description="exo-alpha-sialidase" evidence="4">
    <location>
        <begin position="29"/>
        <end position="367"/>
    </location>
</feature>
<keyword evidence="6" id="KW-0326">Glycosidase</keyword>
<dbReference type="CDD" id="cd15482">
    <property type="entry name" value="Sialidase_non-viral"/>
    <property type="match status" value="1"/>
</dbReference>
<dbReference type="Proteomes" id="UP000317648">
    <property type="component" value="Chromosome"/>
</dbReference>
<dbReference type="RefSeq" id="WP_145053914.1">
    <property type="nucleotide sequence ID" value="NZ_CP036433.1"/>
</dbReference>
<dbReference type="GO" id="GO:0016020">
    <property type="term" value="C:membrane"/>
    <property type="evidence" value="ECO:0007669"/>
    <property type="project" value="TreeGrafter"/>
</dbReference>
<comment type="similarity">
    <text evidence="2">Belongs to the glycosyl hydrolase 33 family.</text>
</comment>
<dbReference type="EMBL" id="CP036433">
    <property type="protein sequence ID" value="QDU95146.1"/>
    <property type="molecule type" value="Genomic_DNA"/>
</dbReference>
<dbReference type="GO" id="GO:0004308">
    <property type="term" value="F:exo-alpha-sialidase activity"/>
    <property type="evidence" value="ECO:0007669"/>
    <property type="project" value="UniProtKB-EC"/>
</dbReference>
<gene>
    <name evidence="6" type="primary">nedA_3</name>
    <name evidence="6" type="ORF">Pla8534_29580</name>
</gene>
<evidence type="ECO:0000256" key="1">
    <source>
        <dbReference type="ARBA" id="ARBA00000427"/>
    </source>
</evidence>
<dbReference type="PANTHER" id="PTHR10628">
    <property type="entry name" value="SIALIDASE"/>
    <property type="match status" value="1"/>
</dbReference>
<keyword evidence="4" id="KW-0732">Signal</keyword>
<dbReference type="KEGG" id="lcre:Pla8534_29580"/>
<dbReference type="AlphaFoldDB" id="A0A518DTH8"/>
<dbReference type="InterPro" id="IPR026856">
    <property type="entry name" value="Sialidase_fam"/>
</dbReference>
<feature type="signal peptide" evidence="4">
    <location>
        <begin position="1"/>
        <end position="28"/>
    </location>
</feature>
<dbReference type="OrthoDB" id="7294637at2"/>
<proteinExistence type="inferred from homology"/>
<dbReference type="GO" id="GO:0006689">
    <property type="term" value="P:ganglioside catabolic process"/>
    <property type="evidence" value="ECO:0007669"/>
    <property type="project" value="TreeGrafter"/>
</dbReference>
<evidence type="ECO:0000313" key="7">
    <source>
        <dbReference type="Proteomes" id="UP000317648"/>
    </source>
</evidence>
<accession>A0A518DTH8</accession>
<keyword evidence="7" id="KW-1185">Reference proteome</keyword>
<dbReference type="Gene3D" id="2.120.10.10">
    <property type="match status" value="1"/>
</dbReference>
<dbReference type="Pfam" id="PF13088">
    <property type="entry name" value="BNR_2"/>
    <property type="match status" value="1"/>
</dbReference>
<feature type="domain" description="Sialidase" evidence="5">
    <location>
        <begin position="58"/>
        <end position="344"/>
    </location>
</feature>
<comment type="catalytic activity">
    <reaction evidence="1">
        <text>Hydrolysis of alpha-(2-&gt;3)-, alpha-(2-&gt;6)-, alpha-(2-&gt;8)- glycosidic linkages of terminal sialic acid residues in oligosaccharides, glycoproteins, glycolipids, colominic acid and synthetic substrates.</text>
        <dbReference type="EC" id="3.2.1.18"/>
    </reaction>
</comment>
<dbReference type="EC" id="3.2.1.18" evidence="3"/>
<name>A0A518DTH8_9BACT</name>
<evidence type="ECO:0000256" key="3">
    <source>
        <dbReference type="ARBA" id="ARBA00012733"/>
    </source>
</evidence>
<sequence precursor="true">MLCLLRCCVSWFLAGGILSGILASASLGAEPELIDVFTAGQEGYHTFRIPAIITAPGGDLLAFCEGRKTGRGDHGDLDLVLKRSSDGGRTWGPLQLVYEEGGDKKVTIGNPCPVVDQSTGVIWLPFNRDNREVLVTSSSDQGKTWSKPRDITADVKASDWDWYACGPGNAIQLTVGKHAGRLVIPCDHRVRGQGSWDAAGRSHVFYSDDHGKTWQRGGATDFAMNECAVVQRSDGQLLLNMRSYRGKNCRAVALSSDGGDTWGPATDDASLPEPVCQGSLVRYSGADDPRGSILLFSNPASKGRDHLTVRMSTDEGKTWDHSRLLYAGSSAYSCIVPLPEGAFGVLLERDNYQKITFARCTLDWLEQ</sequence>
<dbReference type="PANTHER" id="PTHR10628:SF30">
    <property type="entry name" value="EXO-ALPHA-SIALIDASE"/>
    <property type="match status" value="1"/>
</dbReference>
<organism evidence="6 7">
    <name type="scientific">Lignipirellula cremea</name>
    <dbReference type="NCBI Taxonomy" id="2528010"/>
    <lineage>
        <taxon>Bacteria</taxon>
        <taxon>Pseudomonadati</taxon>
        <taxon>Planctomycetota</taxon>
        <taxon>Planctomycetia</taxon>
        <taxon>Pirellulales</taxon>
        <taxon>Pirellulaceae</taxon>
        <taxon>Lignipirellula</taxon>
    </lineage>
</organism>
<dbReference type="GO" id="GO:0009313">
    <property type="term" value="P:oligosaccharide catabolic process"/>
    <property type="evidence" value="ECO:0007669"/>
    <property type="project" value="TreeGrafter"/>
</dbReference>
<protein>
    <recommendedName>
        <fullName evidence="3">exo-alpha-sialidase</fullName>
        <ecNumber evidence="3">3.2.1.18</ecNumber>
    </recommendedName>
</protein>
<dbReference type="InterPro" id="IPR011040">
    <property type="entry name" value="Sialidase"/>
</dbReference>
<keyword evidence="6" id="KW-0378">Hydrolase</keyword>
<evidence type="ECO:0000313" key="6">
    <source>
        <dbReference type="EMBL" id="QDU95146.1"/>
    </source>
</evidence>
<dbReference type="GO" id="GO:0005737">
    <property type="term" value="C:cytoplasm"/>
    <property type="evidence" value="ECO:0007669"/>
    <property type="project" value="TreeGrafter"/>
</dbReference>
<reference evidence="6 7" key="1">
    <citation type="submission" date="2019-02" db="EMBL/GenBank/DDBJ databases">
        <title>Deep-cultivation of Planctomycetes and their phenomic and genomic characterization uncovers novel biology.</title>
        <authorList>
            <person name="Wiegand S."/>
            <person name="Jogler M."/>
            <person name="Boedeker C."/>
            <person name="Pinto D."/>
            <person name="Vollmers J."/>
            <person name="Rivas-Marin E."/>
            <person name="Kohn T."/>
            <person name="Peeters S.H."/>
            <person name="Heuer A."/>
            <person name="Rast P."/>
            <person name="Oberbeckmann S."/>
            <person name="Bunk B."/>
            <person name="Jeske O."/>
            <person name="Meyerdierks A."/>
            <person name="Storesund J.E."/>
            <person name="Kallscheuer N."/>
            <person name="Luecker S."/>
            <person name="Lage O.M."/>
            <person name="Pohl T."/>
            <person name="Merkel B.J."/>
            <person name="Hornburger P."/>
            <person name="Mueller R.-W."/>
            <person name="Bruemmer F."/>
            <person name="Labrenz M."/>
            <person name="Spormann A.M."/>
            <person name="Op den Camp H."/>
            <person name="Overmann J."/>
            <person name="Amann R."/>
            <person name="Jetten M.S.M."/>
            <person name="Mascher T."/>
            <person name="Medema M.H."/>
            <person name="Devos D.P."/>
            <person name="Kaster A.-K."/>
            <person name="Ovreas L."/>
            <person name="Rohde M."/>
            <person name="Galperin M.Y."/>
            <person name="Jogler C."/>
        </authorList>
    </citation>
    <scope>NUCLEOTIDE SEQUENCE [LARGE SCALE GENOMIC DNA]</scope>
    <source>
        <strain evidence="6 7">Pla85_3_4</strain>
    </source>
</reference>
<dbReference type="SUPFAM" id="SSF50939">
    <property type="entry name" value="Sialidases"/>
    <property type="match status" value="1"/>
</dbReference>
<dbReference type="InterPro" id="IPR036278">
    <property type="entry name" value="Sialidase_sf"/>
</dbReference>
<evidence type="ECO:0000256" key="2">
    <source>
        <dbReference type="ARBA" id="ARBA00009348"/>
    </source>
</evidence>
<evidence type="ECO:0000256" key="4">
    <source>
        <dbReference type="SAM" id="SignalP"/>
    </source>
</evidence>
<evidence type="ECO:0000259" key="5">
    <source>
        <dbReference type="Pfam" id="PF13088"/>
    </source>
</evidence>